<dbReference type="RefSeq" id="WP_330159063.1">
    <property type="nucleotide sequence ID" value="NZ_BAAAJA010000029.1"/>
</dbReference>
<dbReference type="Proteomes" id="UP001348641">
    <property type="component" value="Unassembled WGS sequence"/>
</dbReference>
<evidence type="ECO:0008006" key="3">
    <source>
        <dbReference type="Google" id="ProtNLM"/>
    </source>
</evidence>
<name>A0ABU7KRS2_9ACTN</name>
<evidence type="ECO:0000313" key="1">
    <source>
        <dbReference type="EMBL" id="MEE2052006.1"/>
    </source>
</evidence>
<evidence type="ECO:0000313" key="2">
    <source>
        <dbReference type="Proteomes" id="UP001348641"/>
    </source>
</evidence>
<accession>A0ABU7KRS2</accession>
<gene>
    <name evidence="1" type="ORF">Q8A49_16000</name>
</gene>
<dbReference type="EMBL" id="JAUUCC010000038">
    <property type="protein sequence ID" value="MEE2052006.1"/>
    <property type="molecule type" value="Genomic_DNA"/>
</dbReference>
<proteinExistence type="predicted"/>
<organism evidence="1 2">
    <name type="scientific">Nocardiopsis tropica</name>
    <dbReference type="NCBI Taxonomy" id="109330"/>
    <lineage>
        <taxon>Bacteria</taxon>
        <taxon>Bacillati</taxon>
        <taxon>Actinomycetota</taxon>
        <taxon>Actinomycetes</taxon>
        <taxon>Streptosporangiales</taxon>
        <taxon>Nocardiopsidaceae</taxon>
        <taxon>Nocardiopsis</taxon>
    </lineage>
</organism>
<comment type="caution">
    <text evidence="1">The sequence shown here is derived from an EMBL/GenBank/DDBJ whole genome shotgun (WGS) entry which is preliminary data.</text>
</comment>
<reference evidence="1 2" key="1">
    <citation type="submission" date="2023-07" db="EMBL/GenBank/DDBJ databases">
        <authorList>
            <person name="Girao M."/>
            <person name="Carvalho M.F."/>
        </authorList>
    </citation>
    <scope>NUCLEOTIDE SEQUENCE [LARGE SCALE GENOMIC DNA]</scope>
    <source>
        <strain evidence="1 2">66/93</strain>
    </source>
</reference>
<protein>
    <recommendedName>
        <fullName evidence="3">DUF3558 domain-containing protein</fullName>
    </recommendedName>
</protein>
<sequence>MGPLVRVAVVGAGAVVLSAAAVGGGLWLSENDPDVPESGDVHAAATGCDAVTGELLAERLPGAVAQPREQGPLEGGDNLVCAWSSPGAPGGDGGALRVDVSALFTDATGEEPVTGADRAAEAYTALLPVRAEEVDLPTGEGAVWHGQVPGTAELAFHSDNLFVRVSYAGLAGQEPVDPEDAADLAAEFAGRIGESL</sequence>